<dbReference type="Proteomes" id="UP000663881">
    <property type="component" value="Unassembled WGS sequence"/>
</dbReference>
<feature type="non-terminal residue" evidence="1">
    <location>
        <position position="106"/>
    </location>
</feature>
<feature type="non-terminal residue" evidence="1">
    <location>
        <position position="1"/>
    </location>
</feature>
<protein>
    <submittedName>
        <fullName evidence="1">Uncharacterized protein</fullName>
    </submittedName>
</protein>
<comment type="caution">
    <text evidence="1">The sequence shown here is derived from an EMBL/GenBank/DDBJ whole genome shotgun (WGS) entry which is preliminary data.</text>
</comment>
<dbReference type="AlphaFoldDB" id="A0A820RJY2"/>
<organism evidence="1 2">
    <name type="scientific">Adineta steineri</name>
    <dbReference type="NCBI Taxonomy" id="433720"/>
    <lineage>
        <taxon>Eukaryota</taxon>
        <taxon>Metazoa</taxon>
        <taxon>Spiralia</taxon>
        <taxon>Gnathifera</taxon>
        <taxon>Rotifera</taxon>
        <taxon>Eurotatoria</taxon>
        <taxon>Bdelloidea</taxon>
        <taxon>Adinetida</taxon>
        <taxon>Adinetidae</taxon>
        <taxon>Adineta</taxon>
    </lineage>
</organism>
<gene>
    <name evidence="1" type="ORF">OKA104_LOCUS53369</name>
</gene>
<evidence type="ECO:0000313" key="1">
    <source>
        <dbReference type="EMBL" id="CAF4436379.1"/>
    </source>
</evidence>
<evidence type="ECO:0000313" key="2">
    <source>
        <dbReference type="Proteomes" id="UP000663881"/>
    </source>
</evidence>
<accession>A0A820RJY2</accession>
<dbReference type="EMBL" id="CAJOAY010033104">
    <property type="protein sequence ID" value="CAF4436379.1"/>
    <property type="molecule type" value="Genomic_DNA"/>
</dbReference>
<sequence length="106" mass="12228">IAHFYNTIDTEMIPSQQSMMLDLAKAFESLVKDPKVSQRGGGRDASGQITWDNPEQLTRYISTLRGTAEKLKTENLKLRRHHLTIQQIVCSLMNTDLLREPHKRHQ</sequence>
<proteinExistence type="predicted"/>
<name>A0A820RJY2_9BILA</name>
<reference evidence="1" key="1">
    <citation type="submission" date="2021-02" db="EMBL/GenBank/DDBJ databases">
        <authorList>
            <person name="Nowell W R."/>
        </authorList>
    </citation>
    <scope>NUCLEOTIDE SEQUENCE</scope>
</reference>